<reference evidence="2 4" key="2">
    <citation type="submission" date="2014-01" db="EMBL/GenBank/DDBJ databases">
        <title>Draft genome sequencing of Bacillus alcalophilus CGMCC 1.3604.</title>
        <authorList>
            <person name="Yang J."/>
            <person name="Diao L."/>
            <person name="Yang S."/>
        </authorList>
    </citation>
    <scope>NUCLEOTIDE SEQUENCE [LARGE SCALE GENOMIC DNA]</scope>
    <source>
        <strain evidence="2 4">CGMCC 1.3604</strain>
    </source>
</reference>
<dbReference type="OrthoDB" id="5507947at2"/>
<proteinExistence type="predicted"/>
<dbReference type="Proteomes" id="UP000297014">
    <property type="component" value="Unassembled WGS sequence"/>
</dbReference>
<organism evidence="1 3">
    <name type="scientific">Alkalihalobacillus alcalophilus ATCC 27647 = CGMCC 1.3604</name>
    <dbReference type="NCBI Taxonomy" id="1218173"/>
    <lineage>
        <taxon>Bacteria</taxon>
        <taxon>Bacillati</taxon>
        <taxon>Bacillota</taxon>
        <taxon>Bacilli</taxon>
        <taxon>Bacillales</taxon>
        <taxon>Bacillaceae</taxon>
        <taxon>Alkalihalobacillus</taxon>
    </lineage>
</organism>
<dbReference type="STRING" id="1218173.BALCAV_0218285"/>
<dbReference type="eggNOG" id="COG3465">
    <property type="taxonomic scope" value="Bacteria"/>
</dbReference>
<keyword evidence="3" id="KW-1185">Reference proteome</keyword>
<sequence length="168" mass="19889">MLDDHAKVLKFFSQAGEVVGRKKLQKIIYIAKKMDIPFSERYKFHMFGPYSEELSLRMEELSNLGFVHEIMEDKGHYQQYRYSLSEQGKSFLALNRLEWPDCQPLFTSLNEQSSRFLELVSTLLYFADLSVEEIKEKVFTLKRKQNYSEADIEAGFEYIEQLKKTMLN</sequence>
<dbReference type="Proteomes" id="UP000002754">
    <property type="component" value="Unassembled WGS sequence"/>
</dbReference>
<comment type="caution">
    <text evidence="1">The sequence shown here is derived from an EMBL/GenBank/DDBJ whole genome shotgun (WGS) entry which is preliminary data.</text>
</comment>
<evidence type="ECO:0000313" key="2">
    <source>
        <dbReference type="EMBL" id="THG88830.1"/>
    </source>
</evidence>
<protein>
    <recommendedName>
        <fullName evidence="5">YwgA</fullName>
    </recommendedName>
</protein>
<dbReference type="EMBL" id="JALP01000302">
    <property type="protein sequence ID" value="THG88830.1"/>
    <property type="molecule type" value="Genomic_DNA"/>
</dbReference>
<name>A0A094XBB7_ALKAL</name>
<reference evidence="1 3" key="1">
    <citation type="journal article" date="2014" name="Genome Announc.">
        <title>Draft Genome Sequence of Bacillus alcalophilus AV1934, a Classic Alkaliphile Isolated from Human Feces in 1934.</title>
        <authorList>
            <person name="Attie O."/>
            <person name="Jayaprakash A."/>
            <person name="Shah H."/>
            <person name="Paulsen I.T."/>
            <person name="Morino M."/>
            <person name="Takahashi Y."/>
            <person name="Narumi I."/>
            <person name="Sachidanandam R."/>
            <person name="Satoh K."/>
            <person name="Ito M."/>
            <person name="Krulwich T.A."/>
        </authorList>
    </citation>
    <scope>NUCLEOTIDE SEQUENCE [LARGE SCALE GENOMIC DNA]</scope>
    <source>
        <strain evidence="1 3">AV1934</strain>
    </source>
</reference>
<accession>A0A094XBB7</accession>
<dbReference type="AlphaFoldDB" id="A0A094XBB7"/>
<gene>
    <name evidence="2" type="ORF">AJ85_20995</name>
    <name evidence="1" type="ORF">BALCAV_0218285</name>
</gene>
<evidence type="ECO:0008006" key="5">
    <source>
        <dbReference type="Google" id="ProtNLM"/>
    </source>
</evidence>
<dbReference type="EMBL" id="ALPT02000080">
    <property type="protein sequence ID" value="KGA96100.1"/>
    <property type="molecule type" value="Genomic_DNA"/>
</dbReference>
<evidence type="ECO:0000313" key="1">
    <source>
        <dbReference type="EMBL" id="KGA96100.1"/>
    </source>
</evidence>
<evidence type="ECO:0000313" key="3">
    <source>
        <dbReference type="Proteomes" id="UP000002754"/>
    </source>
</evidence>
<evidence type="ECO:0000313" key="4">
    <source>
        <dbReference type="Proteomes" id="UP000297014"/>
    </source>
</evidence>
<dbReference type="RefSeq" id="WP_003324390.1">
    <property type="nucleotide sequence ID" value="NZ_ALPT02000080.1"/>
</dbReference>